<dbReference type="GO" id="GO:0004984">
    <property type="term" value="F:olfactory receptor activity"/>
    <property type="evidence" value="ECO:0007669"/>
    <property type="project" value="InterPro"/>
</dbReference>
<proteinExistence type="predicted"/>
<keyword evidence="8" id="KW-0675">Receptor</keyword>
<dbReference type="PANTHER" id="PTHR21137">
    <property type="entry name" value="ODORANT RECEPTOR"/>
    <property type="match status" value="1"/>
</dbReference>
<keyword evidence="7 10" id="KW-0472">Membrane</keyword>
<dbReference type="GeneID" id="112457389"/>
<keyword evidence="4 10" id="KW-0812">Transmembrane</keyword>
<dbReference type="GO" id="GO:0005549">
    <property type="term" value="F:odorant binding"/>
    <property type="evidence" value="ECO:0007669"/>
    <property type="project" value="InterPro"/>
</dbReference>
<dbReference type="Pfam" id="PF02949">
    <property type="entry name" value="7tm_6"/>
    <property type="match status" value="1"/>
</dbReference>
<reference evidence="12" key="1">
    <citation type="submission" date="2025-08" db="UniProtKB">
        <authorList>
            <consortium name="RefSeq"/>
        </authorList>
    </citation>
    <scope>IDENTIFICATION</scope>
    <source>
        <tissue evidence="12">Whole body</tissue>
    </source>
</reference>
<comment type="subcellular location">
    <subcellularLocation>
        <location evidence="1">Cell membrane</location>
        <topology evidence="1">Multi-pass membrane protein</topology>
    </subcellularLocation>
</comment>
<protein>
    <submittedName>
        <fullName evidence="12">Uncharacterized protein LOC112457389</fullName>
    </submittedName>
</protein>
<dbReference type="PANTHER" id="PTHR21137:SF35">
    <property type="entry name" value="ODORANT RECEPTOR 19A-RELATED"/>
    <property type="match status" value="1"/>
</dbReference>
<feature type="transmembrane region" description="Helical" evidence="10">
    <location>
        <begin position="78"/>
        <end position="97"/>
    </location>
</feature>
<dbReference type="GO" id="GO:0007165">
    <property type="term" value="P:signal transduction"/>
    <property type="evidence" value="ECO:0007669"/>
    <property type="project" value="UniProtKB-KW"/>
</dbReference>
<keyword evidence="6 10" id="KW-1133">Transmembrane helix</keyword>
<dbReference type="RefSeq" id="XP_024876166.1">
    <property type="nucleotide sequence ID" value="XM_025020398.1"/>
</dbReference>
<evidence type="ECO:0000256" key="4">
    <source>
        <dbReference type="ARBA" id="ARBA00022692"/>
    </source>
</evidence>
<dbReference type="Proteomes" id="UP000504618">
    <property type="component" value="Unplaced"/>
</dbReference>
<dbReference type="InterPro" id="IPR004117">
    <property type="entry name" value="7tm6_olfct_rcpt"/>
</dbReference>
<evidence type="ECO:0000256" key="2">
    <source>
        <dbReference type="ARBA" id="ARBA00022475"/>
    </source>
</evidence>
<evidence type="ECO:0000256" key="9">
    <source>
        <dbReference type="ARBA" id="ARBA00023224"/>
    </source>
</evidence>
<feature type="transmembrane region" description="Helical" evidence="10">
    <location>
        <begin position="44"/>
        <end position="66"/>
    </location>
</feature>
<dbReference type="GO" id="GO:0005886">
    <property type="term" value="C:plasma membrane"/>
    <property type="evidence" value="ECO:0007669"/>
    <property type="project" value="UniProtKB-SubCell"/>
</dbReference>
<evidence type="ECO:0000256" key="7">
    <source>
        <dbReference type="ARBA" id="ARBA00023136"/>
    </source>
</evidence>
<feature type="transmembrane region" description="Helical" evidence="10">
    <location>
        <begin position="190"/>
        <end position="218"/>
    </location>
</feature>
<evidence type="ECO:0000313" key="12">
    <source>
        <dbReference type="RefSeq" id="XP_024876166.1"/>
    </source>
</evidence>
<evidence type="ECO:0000256" key="1">
    <source>
        <dbReference type="ARBA" id="ARBA00004651"/>
    </source>
</evidence>
<evidence type="ECO:0000313" key="11">
    <source>
        <dbReference type="Proteomes" id="UP000504618"/>
    </source>
</evidence>
<keyword evidence="2" id="KW-1003">Cell membrane</keyword>
<sequence>MFANKNYKRDVDHAFELSRFVFRLLGIWPYARTKPHLPETFERLAVVLVSYILLICELIPSILYMAVVQKETRGRLKVVATVIYTIMAMAKYGQLLFSRDRVRDCLAQVEDDWRDVESRDRDVMIDKARTGRRLLIICAIFMYTSGVSFRTAIPLSRGKIVTAQNVTIRHLPCPTYFVLFDVQLSPAYEIVFLMQFFSGFVKCTITTAVCGLAGLFVMHICAQLEILMALMNNLVNEREFKNVNERLFATIVKHQIKTRK</sequence>
<evidence type="ECO:0000256" key="8">
    <source>
        <dbReference type="ARBA" id="ARBA00023170"/>
    </source>
</evidence>
<dbReference type="OrthoDB" id="7625882at2759"/>
<keyword evidence="9" id="KW-0807">Transducer</keyword>
<evidence type="ECO:0000256" key="10">
    <source>
        <dbReference type="SAM" id="Phobius"/>
    </source>
</evidence>
<name>A0A6J1Q3W6_9HYME</name>
<keyword evidence="3" id="KW-0716">Sensory transduction</keyword>
<dbReference type="AlphaFoldDB" id="A0A6J1Q3W6"/>
<organism evidence="11 12">
    <name type="scientific">Temnothorax curvispinosus</name>
    <dbReference type="NCBI Taxonomy" id="300111"/>
    <lineage>
        <taxon>Eukaryota</taxon>
        <taxon>Metazoa</taxon>
        <taxon>Ecdysozoa</taxon>
        <taxon>Arthropoda</taxon>
        <taxon>Hexapoda</taxon>
        <taxon>Insecta</taxon>
        <taxon>Pterygota</taxon>
        <taxon>Neoptera</taxon>
        <taxon>Endopterygota</taxon>
        <taxon>Hymenoptera</taxon>
        <taxon>Apocrita</taxon>
        <taxon>Aculeata</taxon>
        <taxon>Formicoidea</taxon>
        <taxon>Formicidae</taxon>
        <taxon>Myrmicinae</taxon>
        <taxon>Temnothorax</taxon>
    </lineage>
</organism>
<keyword evidence="11" id="KW-1185">Reference proteome</keyword>
<keyword evidence="5" id="KW-0552">Olfaction</keyword>
<evidence type="ECO:0000256" key="5">
    <source>
        <dbReference type="ARBA" id="ARBA00022725"/>
    </source>
</evidence>
<evidence type="ECO:0000256" key="6">
    <source>
        <dbReference type="ARBA" id="ARBA00022989"/>
    </source>
</evidence>
<feature type="transmembrane region" description="Helical" evidence="10">
    <location>
        <begin position="134"/>
        <end position="153"/>
    </location>
</feature>
<evidence type="ECO:0000256" key="3">
    <source>
        <dbReference type="ARBA" id="ARBA00022606"/>
    </source>
</evidence>
<accession>A0A6J1Q3W6</accession>
<gene>
    <name evidence="12" type="primary">LOC112457389</name>
</gene>